<proteinExistence type="predicted"/>
<gene>
    <name evidence="2" type="ORF">EYF80_051049</name>
</gene>
<evidence type="ECO:0000313" key="2">
    <source>
        <dbReference type="EMBL" id="TNN38792.1"/>
    </source>
</evidence>
<feature type="region of interest" description="Disordered" evidence="1">
    <location>
        <begin position="55"/>
        <end position="80"/>
    </location>
</feature>
<sequence length="121" mass="13625">MFCGFKPQMWNASVNETDVMNGERNAGTSHTWTYWLDLERRTGCCSRYGSAGVINKGPGRAADERQPASRPSERARRLGAHLQSTPVSVTRRVPSDYLMREHCPLLIPFCTRSEASSRRHG</sequence>
<organism evidence="2 3">
    <name type="scientific">Liparis tanakae</name>
    <name type="common">Tanaka's snailfish</name>
    <dbReference type="NCBI Taxonomy" id="230148"/>
    <lineage>
        <taxon>Eukaryota</taxon>
        <taxon>Metazoa</taxon>
        <taxon>Chordata</taxon>
        <taxon>Craniata</taxon>
        <taxon>Vertebrata</taxon>
        <taxon>Euteleostomi</taxon>
        <taxon>Actinopterygii</taxon>
        <taxon>Neopterygii</taxon>
        <taxon>Teleostei</taxon>
        <taxon>Neoteleostei</taxon>
        <taxon>Acanthomorphata</taxon>
        <taxon>Eupercaria</taxon>
        <taxon>Perciformes</taxon>
        <taxon>Cottioidei</taxon>
        <taxon>Cottales</taxon>
        <taxon>Liparidae</taxon>
        <taxon>Liparis</taxon>
    </lineage>
</organism>
<reference evidence="2 3" key="1">
    <citation type="submission" date="2019-03" db="EMBL/GenBank/DDBJ databases">
        <title>First draft genome of Liparis tanakae, snailfish: a comprehensive survey of snailfish specific genes.</title>
        <authorList>
            <person name="Kim W."/>
            <person name="Song I."/>
            <person name="Jeong J.-H."/>
            <person name="Kim D."/>
            <person name="Kim S."/>
            <person name="Ryu S."/>
            <person name="Song J.Y."/>
            <person name="Lee S.K."/>
        </authorList>
    </citation>
    <scope>NUCLEOTIDE SEQUENCE [LARGE SCALE GENOMIC DNA]</scope>
    <source>
        <tissue evidence="2">Muscle</tissue>
    </source>
</reference>
<name>A0A4Z2FEF6_9TELE</name>
<keyword evidence="3" id="KW-1185">Reference proteome</keyword>
<dbReference type="Proteomes" id="UP000314294">
    <property type="component" value="Unassembled WGS sequence"/>
</dbReference>
<comment type="caution">
    <text evidence="2">The sequence shown here is derived from an EMBL/GenBank/DDBJ whole genome shotgun (WGS) entry which is preliminary data.</text>
</comment>
<dbReference type="AlphaFoldDB" id="A0A4Z2FEF6"/>
<evidence type="ECO:0000313" key="3">
    <source>
        <dbReference type="Proteomes" id="UP000314294"/>
    </source>
</evidence>
<protein>
    <submittedName>
        <fullName evidence="2">Uncharacterized protein</fullName>
    </submittedName>
</protein>
<dbReference type="EMBL" id="SRLO01001338">
    <property type="protein sequence ID" value="TNN38792.1"/>
    <property type="molecule type" value="Genomic_DNA"/>
</dbReference>
<accession>A0A4Z2FEF6</accession>
<feature type="compositionally biased region" description="Basic and acidic residues" evidence="1">
    <location>
        <begin position="61"/>
        <end position="76"/>
    </location>
</feature>
<evidence type="ECO:0000256" key="1">
    <source>
        <dbReference type="SAM" id="MobiDB-lite"/>
    </source>
</evidence>